<dbReference type="CDD" id="cd08964">
    <property type="entry name" value="L-asparaginase_II"/>
    <property type="match status" value="1"/>
</dbReference>
<sequence length="299" mass="30714">MTPPQIVLITTGGTIACTADARGDLKPTLSGTQLAAGHEGVKVRELSLLDSSAMSLRDIDGIRAAIKEELADPEVAGVVITHGTDSMEDTAMALAAFHHDERPVVLTGAQRHWDHPESDGPPNLAQAIEVARSHHGVCIAFGGQIINAVGAHKVHTDELQGFAGEDAGELPLLAEAQLADAPNVEIIYAWPGAPKELILDAIARGVGGVVIAALGAGNMGPQLAAGVRYALSVGIPVVISTRVCRGSVRATYGGAGGGAQLQREGTISSGALKPAQARMLLIAALAAGARPREVFSVLR</sequence>
<dbReference type="Pfam" id="PF00710">
    <property type="entry name" value="Asparaginase"/>
    <property type="match status" value="1"/>
</dbReference>
<dbReference type="SUPFAM" id="SSF53774">
    <property type="entry name" value="Glutaminase/Asparaginase"/>
    <property type="match status" value="1"/>
</dbReference>
<feature type="active site" description="O-isoaspartyl threonine intermediate" evidence="4">
    <location>
        <position position="14"/>
    </location>
</feature>
<feature type="domain" description="L-asparaginase N-terminal" evidence="6">
    <location>
        <begin position="6"/>
        <end position="173"/>
    </location>
</feature>
<evidence type="ECO:0000256" key="3">
    <source>
        <dbReference type="ARBA" id="ARBA00022801"/>
    </source>
</evidence>
<dbReference type="PIRSF" id="PIRSF001220">
    <property type="entry name" value="L-ASNase_gatD"/>
    <property type="match status" value="1"/>
</dbReference>
<evidence type="ECO:0000256" key="2">
    <source>
        <dbReference type="ARBA" id="ARBA00012920"/>
    </source>
</evidence>
<dbReference type="InterPro" id="IPR020827">
    <property type="entry name" value="Asparaginase/glutaminase_AS1"/>
</dbReference>
<dbReference type="InterPro" id="IPR027473">
    <property type="entry name" value="L-asparaginase_C"/>
</dbReference>
<proteinExistence type="inferred from homology"/>
<evidence type="ECO:0000259" key="7">
    <source>
        <dbReference type="Pfam" id="PF17763"/>
    </source>
</evidence>
<accession>A0A1I2RLW9</accession>
<dbReference type="RefSeq" id="WP_092284568.1">
    <property type="nucleotide sequence ID" value="NZ_FOPJ01000003.1"/>
</dbReference>
<evidence type="ECO:0000256" key="1">
    <source>
        <dbReference type="ARBA" id="ARBA00010518"/>
    </source>
</evidence>
<feature type="active site" evidence="5">
    <location>
        <position position="14"/>
    </location>
</feature>
<dbReference type="SFLD" id="SFLDS00057">
    <property type="entry name" value="Glutaminase/Asparaginase"/>
    <property type="match status" value="1"/>
</dbReference>
<dbReference type="OrthoDB" id="9788068at2"/>
<dbReference type="InterPro" id="IPR037152">
    <property type="entry name" value="L-asparaginase_N_sf"/>
</dbReference>
<dbReference type="PROSITE" id="PS00144">
    <property type="entry name" value="ASN_GLN_ASE_1"/>
    <property type="match status" value="1"/>
</dbReference>
<dbReference type="PANTHER" id="PTHR11707:SF28">
    <property type="entry name" value="60 KDA LYSOPHOSPHOLIPASE"/>
    <property type="match status" value="1"/>
</dbReference>
<evidence type="ECO:0000259" key="6">
    <source>
        <dbReference type="Pfam" id="PF00710"/>
    </source>
</evidence>
<dbReference type="Gene3D" id="3.40.50.1170">
    <property type="entry name" value="L-asparaginase, N-terminal domain"/>
    <property type="match status" value="1"/>
</dbReference>
<dbReference type="AlphaFoldDB" id="A0A1I2RLW9"/>
<dbReference type="GO" id="GO:0006528">
    <property type="term" value="P:asparagine metabolic process"/>
    <property type="evidence" value="ECO:0007669"/>
    <property type="project" value="InterPro"/>
</dbReference>
<dbReference type="InterPro" id="IPR027474">
    <property type="entry name" value="L-asparaginase_N"/>
</dbReference>
<comment type="similarity">
    <text evidence="1">Belongs to the asparaginase 1 family.</text>
</comment>
<dbReference type="PANTHER" id="PTHR11707">
    <property type="entry name" value="L-ASPARAGINASE"/>
    <property type="match status" value="1"/>
</dbReference>
<name>A0A1I2RLW9_9CORY</name>
<dbReference type="InterPro" id="IPR036152">
    <property type="entry name" value="Asp/glu_Ase-like_sf"/>
</dbReference>
<evidence type="ECO:0000313" key="8">
    <source>
        <dbReference type="EMBL" id="SFG38776.1"/>
    </source>
</evidence>
<dbReference type="GO" id="GO:0004067">
    <property type="term" value="F:asparaginase activity"/>
    <property type="evidence" value="ECO:0007669"/>
    <property type="project" value="UniProtKB-UniRule"/>
</dbReference>
<reference evidence="8 9" key="1">
    <citation type="submission" date="2016-10" db="EMBL/GenBank/DDBJ databases">
        <authorList>
            <person name="de Groot N.N."/>
        </authorList>
    </citation>
    <scope>NUCLEOTIDE SEQUENCE [LARGE SCALE GENOMIC DNA]</scope>
    <source>
        <strain>J11</strain>
        <strain evidence="9">PG 39</strain>
    </source>
</reference>
<dbReference type="InterPro" id="IPR004550">
    <property type="entry name" value="AsnASE_II"/>
</dbReference>
<evidence type="ECO:0000256" key="5">
    <source>
        <dbReference type="PROSITE-ProRule" id="PRU10099"/>
    </source>
</evidence>
<dbReference type="PROSITE" id="PS51732">
    <property type="entry name" value="ASN_GLN_ASE_3"/>
    <property type="match status" value="1"/>
</dbReference>
<dbReference type="EC" id="3.5.1.1" evidence="2"/>
<organism evidence="8 9">
    <name type="scientific">Corynebacterium spheniscorum</name>
    <dbReference type="NCBI Taxonomy" id="185761"/>
    <lineage>
        <taxon>Bacteria</taxon>
        <taxon>Bacillati</taxon>
        <taxon>Actinomycetota</taxon>
        <taxon>Actinomycetes</taxon>
        <taxon>Mycobacteriales</taxon>
        <taxon>Corynebacteriaceae</taxon>
        <taxon>Corynebacterium</taxon>
    </lineage>
</organism>
<dbReference type="STRING" id="185761.SAMN05660282_00760"/>
<protein>
    <recommendedName>
        <fullName evidence="2">asparaginase</fullName>
        <ecNumber evidence="2">3.5.1.1</ecNumber>
    </recommendedName>
</protein>
<dbReference type="PRINTS" id="PR00139">
    <property type="entry name" value="ASNGLNASE"/>
</dbReference>
<evidence type="ECO:0000313" key="9">
    <source>
        <dbReference type="Proteomes" id="UP000199065"/>
    </source>
</evidence>
<keyword evidence="3" id="KW-0378">Hydrolase</keyword>
<dbReference type="Proteomes" id="UP000199065">
    <property type="component" value="Unassembled WGS sequence"/>
</dbReference>
<evidence type="ECO:0000256" key="4">
    <source>
        <dbReference type="PIRSR" id="PIRSR001220-1"/>
    </source>
</evidence>
<dbReference type="Pfam" id="PF17763">
    <property type="entry name" value="Asparaginase_C"/>
    <property type="match status" value="1"/>
</dbReference>
<dbReference type="InterPro" id="IPR006034">
    <property type="entry name" value="Asparaginase/glutaminase-like"/>
</dbReference>
<dbReference type="EMBL" id="FOPJ01000003">
    <property type="protein sequence ID" value="SFG38776.1"/>
    <property type="molecule type" value="Genomic_DNA"/>
</dbReference>
<dbReference type="SMART" id="SM00870">
    <property type="entry name" value="Asparaginase"/>
    <property type="match status" value="1"/>
</dbReference>
<keyword evidence="9" id="KW-1185">Reference proteome</keyword>
<dbReference type="PIRSF" id="PIRSF500176">
    <property type="entry name" value="L_ASNase"/>
    <property type="match status" value="1"/>
</dbReference>
<gene>
    <name evidence="8" type="ORF">SAMN05660282_00760</name>
</gene>
<dbReference type="Gene3D" id="3.40.50.40">
    <property type="match status" value="1"/>
</dbReference>
<dbReference type="InterPro" id="IPR040919">
    <property type="entry name" value="Asparaginase_C"/>
</dbReference>
<feature type="domain" description="Asparaginase/glutaminase C-terminal" evidence="7">
    <location>
        <begin position="183"/>
        <end position="294"/>
    </location>
</feature>